<accession>A0A328UFA7</accession>
<proteinExistence type="predicted"/>
<comment type="caution">
    <text evidence="1">The sequence shown here is derived from an EMBL/GenBank/DDBJ whole genome shotgun (WGS) entry which is preliminary data.</text>
</comment>
<protein>
    <submittedName>
        <fullName evidence="1">Uncharacterized protein</fullName>
    </submittedName>
</protein>
<evidence type="ECO:0000313" key="2">
    <source>
        <dbReference type="Proteomes" id="UP000249377"/>
    </source>
</evidence>
<dbReference type="AlphaFoldDB" id="A0A328UFA7"/>
<name>A0A328UFA7_9FIRM</name>
<sequence length="229" mass="26948">MSSEILYDIAFIEVGEQYIPIINQGSSNCYEYNQDGRKVRERYWHVLNLGCRGKILFSRDDIEKTAKYFEAINEDNKGLLRPSRYMEFKTGELERWILSGIKSALTVEEYHDAGNRVLVTDCSREPYKTVYVKTTDQLLEALGNFKGAKEIHVGFLDSRHVYRPFQRKVRPVKEREKFYVLRGIWGYFQRYRGQKVFFTSVLSDRSVRKFSTEKPLKPSAYFAEGFLLI</sequence>
<dbReference type="RefSeq" id="WP_112331245.1">
    <property type="nucleotide sequence ID" value="NZ_QLYR01000001.1"/>
</dbReference>
<evidence type="ECO:0000313" key="1">
    <source>
        <dbReference type="EMBL" id="RAQ30049.1"/>
    </source>
</evidence>
<gene>
    <name evidence="1" type="ORF">DPQ25_00635</name>
</gene>
<dbReference type="Proteomes" id="UP000249377">
    <property type="component" value="Unassembled WGS sequence"/>
</dbReference>
<reference evidence="1 2" key="1">
    <citation type="submission" date="2018-06" db="EMBL/GenBank/DDBJ databases">
        <title>Noncontiguous genome sequence of Ruminococcaceae bacterium ASD2818.</title>
        <authorList>
            <person name="Chaplin A.V."/>
            <person name="Sokolova S.R."/>
            <person name="Kochetkova T.O."/>
            <person name="Goltsov A.Y."/>
            <person name="Trofimov D.Y."/>
            <person name="Efimov B.A."/>
        </authorList>
    </citation>
    <scope>NUCLEOTIDE SEQUENCE [LARGE SCALE GENOMIC DNA]</scope>
    <source>
        <strain evidence="1 2">ASD2818</strain>
    </source>
</reference>
<organism evidence="1 2">
    <name type="scientific">Hydrogeniiclostridium mannosilyticum</name>
    <dbReference type="NCBI Taxonomy" id="2764322"/>
    <lineage>
        <taxon>Bacteria</taxon>
        <taxon>Bacillati</taxon>
        <taxon>Bacillota</taxon>
        <taxon>Clostridia</taxon>
        <taxon>Eubacteriales</taxon>
        <taxon>Acutalibacteraceae</taxon>
        <taxon>Hydrogeniiclostridium</taxon>
    </lineage>
</organism>
<keyword evidence="2" id="KW-1185">Reference proteome</keyword>
<dbReference type="EMBL" id="QLYR01000001">
    <property type="protein sequence ID" value="RAQ30049.1"/>
    <property type="molecule type" value="Genomic_DNA"/>
</dbReference>